<dbReference type="KEGG" id="sav:SAV2430"/>
<accession>A0A0H3K0Y0</accession>
<dbReference type="HOGENOM" id="CLU_2620285_0_0_9"/>
<name>A0A0H3K0Y0_STAAM</name>
<reference evidence="1 2" key="1">
    <citation type="journal article" date="2001" name="Lancet">
        <title>Whole genome sequencing of meticillin-resistant Staphylococcus aureus.</title>
        <authorList>
            <person name="Kuroda M."/>
            <person name="Ohta T."/>
            <person name="Uchiyama I."/>
            <person name="Baba T."/>
            <person name="Yuzawa H."/>
            <person name="Kobayashi I."/>
            <person name="Cui L."/>
            <person name="Oguchi A."/>
            <person name="Aoki K."/>
            <person name="Nagai Y."/>
            <person name="Lian J."/>
            <person name="Ito T."/>
            <person name="Kanamori M."/>
            <person name="Matsumaru H."/>
            <person name="Maruyama A."/>
            <person name="Murakami H."/>
            <person name="Hosoyama A."/>
            <person name="Mizutani-Ui Y."/>
            <person name="Takahashi N.K."/>
            <person name="Sawano T."/>
            <person name="Inoue R."/>
            <person name="Kaito C."/>
            <person name="Sekimizu K."/>
            <person name="Hirakawa H."/>
            <person name="Kuhara S."/>
            <person name="Goto S."/>
            <person name="Yabuzaki J."/>
            <person name="Kanehisa M."/>
            <person name="Yamashita A."/>
            <person name="Oshima K."/>
            <person name="Furuya K."/>
            <person name="Yoshino C."/>
            <person name="Shiba T."/>
            <person name="Hattori M."/>
            <person name="Ogasawara N."/>
            <person name="Hayashi H."/>
            <person name="Hiramatsu K."/>
        </authorList>
    </citation>
    <scope>NUCLEOTIDE SEQUENCE [LARGE SCALE GENOMIC DNA]</scope>
    <source>
        <strain evidence="2">Mu50 / ATCC 700699</strain>
    </source>
</reference>
<protein>
    <submittedName>
        <fullName evidence="1">Uncharacterized protein</fullName>
    </submittedName>
</protein>
<gene>
    <name evidence="1" type="ordered locus">SAV2430</name>
</gene>
<dbReference type="AlphaFoldDB" id="A0A0H3K0Y0"/>
<dbReference type="Proteomes" id="UP000002481">
    <property type="component" value="Chromosome"/>
</dbReference>
<sequence>MSPFLLLRVRNQCAKNATRQPLKAEVMMLINKLNIHHTPPLCVKVTPEMLGDHYIISFIYYISRNIKVRVKRFLVVYATLITIF</sequence>
<dbReference type="EMBL" id="BA000017">
    <property type="protein sequence ID" value="BAB58592.1"/>
    <property type="molecule type" value="Genomic_DNA"/>
</dbReference>
<evidence type="ECO:0000313" key="2">
    <source>
        <dbReference type="Proteomes" id="UP000002481"/>
    </source>
</evidence>
<organism evidence="1 2">
    <name type="scientific">Staphylococcus aureus (strain Mu50 / ATCC 700699)</name>
    <dbReference type="NCBI Taxonomy" id="158878"/>
    <lineage>
        <taxon>Bacteria</taxon>
        <taxon>Bacillati</taxon>
        <taxon>Bacillota</taxon>
        <taxon>Bacilli</taxon>
        <taxon>Bacillales</taxon>
        <taxon>Staphylococcaceae</taxon>
        <taxon>Staphylococcus</taxon>
    </lineage>
</organism>
<proteinExistence type="predicted"/>
<evidence type="ECO:0000313" key="1">
    <source>
        <dbReference type="EMBL" id="BAB58592.1"/>
    </source>
</evidence>